<dbReference type="EMBL" id="CAJVCH010497217">
    <property type="protein sequence ID" value="CAG7821011.1"/>
    <property type="molecule type" value="Genomic_DNA"/>
</dbReference>
<dbReference type="AlphaFoldDB" id="A0A8J2KN65"/>
<feature type="non-terminal residue" evidence="1">
    <location>
        <position position="99"/>
    </location>
</feature>
<proteinExistence type="predicted"/>
<organism evidence="1 2">
    <name type="scientific">Allacma fusca</name>
    <dbReference type="NCBI Taxonomy" id="39272"/>
    <lineage>
        <taxon>Eukaryota</taxon>
        <taxon>Metazoa</taxon>
        <taxon>Ecdysozoa</taxon>
        <taxon>Arthropoda</taxon>
        <taxon>Hexapoda</taxon>
        <taxon>Collembola</taxon>
        <taxon>Symphypleona</taxon>
        <taxon>Sminthuridae</taxon>
        <taxon>Allacma</taxon>
    </lineage>
</organism>
<sequence>MEQNVTLDSKCKKFFELPKEQTVADYIIRKCGTSQAQHPCIENPISGETIQYAQVEPFSRNVASFLFANGFAPGDIVINVSHDGANLHVFFIGVWLAGG</sequence>
<dbReference type="Proteomes" id="UP000708208">
    <property type="component" value="Unassembled WGS sequence"/>
</dbReference>
<gene>
    <name evidence="1" type="ORF">AFUS01_LOCUS31374</name>
</gene>
<protein>
    <submittedName>
        <fullName evidence="1">Uncharacterized protein</fullName>
    </submittedName>
</protein>
<comment type="caution">
    <text evidence="1">The sequence shown here is derived from an EMBL/GenBank/DDBJ whole genome shotgun (WGS) entry which is preliminary data.</text>
</comment>
<reference evidence="1" key="1">
    <citation type="submission" date="2021-06" db="EMBL/GenBank/DDBJ databases">
        <authorList>
            <person name="Hodson N. C."/>
            <person name="Mongue J. A."/>
            <person name="Jaron S. K."/>
        </authorList>
    </citation>
    <scope>NUCLEOTIDE SEQUENCE</scope>
</reference>
<keyword evidence="2" id="KW-1185">Reference proteome</keyword>
<name>A0A8J2KN65_9HEXA</name>
<evidence type="ECO:0000313" key="2">
    <source>
        <dbReference type="Proteomes" id="UP000708208"/>
    </source>
</evidence>
<accession>A0A8J2KN65</accession>
<evidence type="ECO:0000313" key="1">
    <source>
        <dbReference type="EMBL" id="CAG7821011.1"/>
    </source>
</evidence>